<feature type="non-terminal residue" evidence="7">
    <location>
        <position position="528"/>
    </location>
</feature>
<organism evidence="7 8">
    <name type="scientific">Halocaridina rubra</name>
    <name type="common">Hawaiian red shrimp</name>
    <dbReference type="NCBI Taxonomy" id="373956"/>
    <lineage>
        <taxon>Eukaryota</taxon>
        <taxon>Metazoa</taxon>
        <taxon>Ecdysozoa</taxon>
        <taxon>Arthropoda</taxon>
        <taxon>Crustacea</taxon>
        <taxon>Multicrustacea</taxon>
        <taxon>Malacostraca</taxon>
        <taxon>Eumalacostraca</taxon>
        <taxon>Eucarida</taxon>
        <taxon>Decapoda</taxon>
        <taxon>Pleocyemata</taxon>
        <taxon>Caridea</taxon>
        <taxon>Atyoidea</taxon>
        <taxon>Atyidae</taxon>
        <taxon>Halocaridina</taxon>
    </lineage>
</organism>
<keyword evidence="5" id="KW-1133">Transmembrane helix</keyword>
<evidence type="ECO:0000256" key="5">
    <source>
        <dbReference type="ARBA" id="ARBA00022989"/>
    </source>
</evidence>
<keyword evidence="6" id="KW-0472">Membrane</keyword>
<keyword evidence="8" id="KW-1185">Reference proteome</keyword>
<comment type="subcellular location">
    <subcellularLocation>
        <location evidence="1">Cell membrane</location>
        <topology evidence="1">Multi-pass membrane protein</topology>
    </subcellularLocation>
</comment>
<protein>
    <submittedName>
        <fullName evidence="7">Uncharacterized protein</fullName>
    </submittedName>
</protein>
<comment type="similarity">
    <text evidence="2">Belongs to the TMEM8 family.</text>
</comment>
<evidence type="ECO:0000256" key="6">
    <source>
        <dbReference type="ARBA" id="ARBA00023136"/>
    </source>
</evidence>
<evidence type="ECO:0000256" key="4">
    <source>
        <dbReference type="ARBA" id="ARBA00022692"/>
    </source>
</evidence>
<dbReference type="InterPro" id="IPR021910">
    <property type="entry name" value="NGX6/PGAP6/MYMK"/>
</dbReference>
<evidence type="ECO:0000256" key="1">
    <source>
        <dbReference type="ARBA" id="ARBA00004651"/>
    </source>
</evidence>
<dbReference type="EMBL" id="JAXCGZ010019182">
    <property type="protein sequence ID" value="KAK7066454.1"/>
    <property type="molecule type" value="Genomic_DNA"/>
</dbReference>
<name>A0AAN8WU80_HALRR</name>
<accession>A0AAN8WU80</accession>
<gene>
    <name evidence="7" type="primary">TMEM8A_2</name>
    <name evidence="7" type="ORF">SK128_011638</name>
</gene>
<dbReference type="PANTHER" id="PTHR14319">
    <property type="entry name" value="FIVE-SPAN TRANSMEMBRANE PROTEIN M83"/>
    <property type="match status" value="1"/>
</dbReference>
<evidence type="ECO:0000313" key="7">
    <source>
        <dbReference type="EMBL" id="KAK7066454.1"/>
    </source>
</evidence>
<dbReference type="PANTHER" id="PTHR14319:SF3">
    <property type="entry name" value="TRANSMEMBRANE PROTEIN-LIKE PROTEIN"/>
    <property type="match status" value="1"/>
</dbReference>
<evidence type="ECO:0000313" key="8">
    <source>
        <dbReference type="Proteomes" id="UP001381693"/>
    </source>
</evidence>
<keyword evidence="3" id="KW-1003">Cell membrane</keyword>
<evidence type="ECO:0000256" key="3">
    <source>
        <dbReference type="ARBA" id="ARBA00022475"/>
    </source>
</evidence>
<proteinExistence type="inferred from homology"/>
<dbReference type="Proteomes" id="UP001381693">
    <property type="component" value="Unassembled WGS sequence"/>
</dbReference>
<evidence type="ECO:0000256" key="2">
    <source>
        <dbReference type="ARBA" id="ARBA00005542"/>
    </source>
</evidence>
<comment type="caution">
    <text evidence="7">The sequence shown here is derived from an EMBL/GenBank/DDBJ whole genome shotgun (WGS) entry which is preliminary data.</text>
</comment>
<sequence length="528" mass="60160">MKVFLEVCDKVKKRHLRTLIRQSLSTCVSLVPEVSQEGLLQPYSSYADVTLFHFHIPDEVTRVTWEFAAFMDDPGCPIREVHVLVQHGSYPIVAENNSTFQEYMYIQRASLHKVSYLLNSELLGVRDITRYDPYVRRVITKSAYLPHDATILPVYNPLPGSWFAAAYIPNWNEQMQQEGIIHKCRYSLGSIAMWSQKDNIKTINIGSVQSIRTYENLSYYRFYVPSHTWFLQVSIRNCHMLEQSSDGSKGERLFRWCIKSLSLQARSLPLYNPDSGIVNITQGGGHTFDELRPFSNSYYYLLVYTEGETGIDIVVTTKECGPFKNPLPHIREVRSEFAEISSKQEVKFVGTVPPVNITVSVSASGEWSNSPSGGVSSEGVPDFKKDDYFQCYPVLPLARIRHASDFTDTFLIQGPEWYSTWLAVRGDDPVFTYLTLLPFTDIGGTLTVKIHMDELLMNATDQIITVLGCLRKGHPPDMEIDTIVCEEKQLTLNISSYSSKMVEGFILIPFPEPDMWFLALQAICYYKG</sequence>
<keyword evidence="4" id="KW-0812">Transmembrane</keyword>
<dbReference type="AlphaFoldDB" id="A0AAN8WU80"/>
<dbReference type="GO" id="GO:0005886">
    <property type="term" value="C:plasma membrane"/>
    <property type="evidence" value="ECO:0007669"/>
    <property type="project" value="UniProtKB-SubCell"/>
</dbReference>
<reference evidence="7 8" key="1">
    <citation type="submission" date="2023-11" db="EMBL/GenBank/DDBJ databases">
        <title>Halocaridina rubra genome assembly.</title>
        <authorList>
            <person name="Smith C."/>
        </authorList>
    </citation>
    <scope>NUCLEOTIDE SEQUENCE [LARGE SCALE GENOMIC DNA]</scope>
    <source>
        <strain evidence="7">EP-1</strain>
        <tissue evidence="7">Whole</tissue>
    </source>
</reference>